<sequence>MKWAFGYCWEKSQTTVPVVISDALGQIFMSQGLCLNTLLLTALSLGER</sequence>
<proteinExistence type="predicted"/>
<name>A0A1I7X5Q0_HETBA</name>
<keyword evidence="1" id="KW-1185">Reference proteome</keyword>
<protein>
    <submittedName>
        <fullName evidence="2 3">Transposase</fullName>
    </submittedName>
</protein>
<evidence type="ECO:0000313" key="3">
    <source>
        <dbReference type="WBParaSite" id="Hba_12907"/>
    </source>
</evidence>
<evidence type="ECO:0000313" key="1">
    <source>
        <dbReference type="Proteomes" id="UP000095283"/>
    </source>
</evidence>
<dbReference type="Proteomes" id="UP000095283">
    <property type="component" value="Unplaced"/>
</dbReference>
<accession>A0A1I7X5Q0</accession>
<dbReference type="WBParaSite" id="Hba_12893">
    <property type="protein sequence ID" value="Hba_12893"/>
    <property type="gene ID" value="Hba_12893"/>
</dbReference>
<evidence type="ECO:0000313" key="2">
    <source>
        <dbReference type="WBParaSite" id="Hba_12893"/>
    </source>
</evidence>
<dbReference type="AlphaFoldDB" id="A0A1I7X5Q0"/>
<dbReference type="WBParaSite" id="Hba_12907">
    <property type="protein sequence ID" value="Hba_12907"/>
    <property type="gene ID" value="Hba_12907"/>
</dbReference>
<organism evidence="1 2">
    <name type="scientific">Heterorhabditis bacteriophora</name>
    <name type="common">Entomopathogenic nematode worm</name>
    <dbReference type="NCBI Taxonomy" id="37862"/>
    <lineage>
        <taxon>Eukaryota</taxon>
        <taxon>Metazoa</taxon>
        <taxon>Ecdysozoa</taxon>
        <taxon>Nematoda</taxon>
        <taxon>Chromadorea</taxon>
        <taxon>Rhabditida</taxon>
        <taxon>Rhabditina</taxon>
        <taxon>Rhabditomorpha</taxon>
        <taxon>Strongyloidea</taxon>
        <taxon>Heterorhabditidae</taxon>
        <taxon>Heterorhabditis</taxon>
    </lineage>
</organism>
<reference evidence="2 3" key="1">
    <citation type="submission" date="2016-11" db="UniProtKB">
        <authorList>
            <consortium name="WormBaseParasite"/>
        </authorList>
    </citation>
    <scope>IDENTIFICATION</scope>
</reference>